<gene>
    <name evidence="2" type="ORF">CH371_10695</name>
</gene>
<evidence type="ECO:0000313" key="3">
    <source>
        <dbReference type="Proteomes" id="UP000231912"/>
    </source>
</evidence>
<sequence>MKARVLSIDEVVSEYAFDSEVEFLEKAEAWSLPKDSKGKYKKEVLDKYFQKRKKHSFESVIIAVSNQKGGEGKTTVSICLAEALAKSGKKVLLIDWDAQANITQLYVGQSDKSVFHTLGYRGEPKLPVSEIVVSLAPDLDLVPSSIHLANFTTPYERDDFELLKDALLPIRSAYEYIIIDCPPSLGLILENALIAADLVLVPIQTRAFSVQGLKDLHGTIEKIKKKANPELGLLGAVLNQYEDSRALSGLADAIRKYFPVFESVVYRREAIPQSQAKRKLLSEYDPKAMQMFSTLAEEVVRRANGEKG</sequence>
<dbReference type="PANTHER" id="PTHR13696">
    <property type="entry name" value="P-LOOP CONTAINING NUCLEOSIDE TRIPHOSPHATE HYDROLASE"/>
    <property type="match status" value="1"/>
</dbReference>
<dbReference type="CDD" id="cd02042">
    <property type="entry name" value="ParAB_family"/>
    <property type="match status" value="1"/>
</dbReference>
<dbReference type="SUPFAM" id="SSF52540">
    <property type="entry name" value="P-loop containing nucleoside triphosphate hydrolases"/>
    <property type="match status" value="1"/>
</dbReference>
<dbReference type="InterPro" id="IPR027417">
    <property type="entry name" value="P-loop_NTPase"/>
</dbReference>
<feature type="domain" description="AAA" evidence="1">
    <location>
        <begin position="61"/>
        <end position="231"/>
    </location>
</feature>
<evidence type="ECO:0000313" key="2">
    <source>
        <dbReference type="EMBL" id="PJZ66103.1"/>
    </source>
</evidence>
<organism evidence="2 3">
    <name type="scientific">Leptospira wolffii</name>
    <dbReference type="NCBI Taxonomy" id="409998"/>
    <lineage>
        <taxon>Bacteria</taxon>
        <taxon>Pseudomonadati</taxon>
        <taxon>Spirochaetota</taxon>
        <taxon>Spirochaetia</taxon>
        <taxon>Leptospirales</taxon>
        <taxon>Leptospiraceae</taxon>
        <taxon>Leptospira</taxon>
    </lineage>
</organism>
<dbReference type="RefSeq" id="WP_100758971.1">
    <property type="nucleotide sequence ID" value="NZ_NPDT01000003.1"/>
</dbReference>
<dbReference type="Gene3D" id="3.40.50.300">
    <property type="entry name" value="P-loop containing nucleotide triphosphate hydrolases"/>
    <property type="match status" value="1"/>
</dbReference>
<dbReference type="InterPro" id="IPR025669">
    <property type="entry name" value="AAA_dom"/>
</dbReference>
<accession>A0A2M9ZCD5</accession>
<dbReference type="PANTHER" id="PTHR13696:SF52">
    <property type="entry name" value="PARA FAMILY PROTEIN CT_582"/>
    <property type="match status" value="1"/>
</dbReference>
<evidence type="ECO:0000259" key="1">
    <source>
        <dbReference type="Pfam" id="PF13614"/>
    </source>
</evidence>
<name>A0A2M9ZCD5_9LEPT</name>
<dbReference type="AlphaFoldDB" id="A0A2M9ZCD5"/>
<dbReference type="Pfam" id="PF13614">
    <property type="entry name" value="AAA_31"/>
    <property type="match status" value="1"/>
</dbReference>
<dbReference type="EMBL" id="NPDT01000003">
    <property type="protein sequence ID" value="PJZ66103.1"/>
    <property type="molecule type" value="Genomic_DNA"/>
</dbReference>
<reference evidence="2 3" key="1">
    <citation type="submission" date="2017-07" db="EMBL/GenBank/DDBJ databases">
        <title>Leptospira spp. isolated from tropical soils.</title>
        <authorList>
            <person name="Thibeaux R."/>
            <person name="Iraola G."/>
            <person name="Ferres I."/>
            <person name="Bierque E."/>
            <person name="Girault D."/>
            <person name="Soupe-Gilbert M.-E."/>
            <person name="Picardeau M."/>
            <person name="Goarant C."/>
        </authorList>
    </citation>
    <scope>NUCLEOTIDE SEQUENCE [LARGE SCALE GENOMIC DNA]</scope>
    <source>
        <strain evidence="2 3">FH2-C-A2</strain>
    </source>
</reference>
<protein>
    <submittedName>
        <fullName evidence="2">Chromosome partitioning protein ParA</fullName>
    </submittedName>
</protein>
<proteinExistence type="predicted"/>
<comment type="caution">
    <text evidence="2">The sequence shown here is derived from an EMBL/GenBank/DDBJ whole genome shotgun (WGS) entry which is preliminary data.</text>
</comment>
<dbReference type="Proteomes" id="UP000231912">
    <property type="component" value="Unassembled WGS sequence"/>
</dbReference>
<dbReference type="InterPro" id="IPR050678">
    <property type="entry name" value="DNA_Partitioning_ATPase"/>
</dbReference>